<dbReference type="InterPro" id="IPR016193">
    <property type="entry name" value="Cytidine_deaminase-like"/>
</dbReference>
<sequence length="203" mass="24289">MAGSSKKMRGQYISRDTFEKNYKPIDGTKEAHLLCEIKWGKYGKPWLHWCQNQRTDIHAEDYFMNNIFKAMKHPVRCSVTWYLSWSPCADCASKIVKFLKKYPYLKLTIYVAQLYYHTEEENRKGLRLLRSKKVIIRVMDIADYNYCWKVFVSNQNGNEDYWPSQFDPWVKENYSRLLDIFWEYPLAGVQIPGRGNHPQHLLE</sequence>
<organism evidence="7 8">
    <name type="scientific">Alligator sinensis</name>
    <name type="common">Chinese alligator</name>
    <dbReference type="NCBI Taxonomy" id="38654"/>
    <lineage>
        <taxon>Eukaryota</taxon>
        <taxon>Metazoa</taxon>
        <taxon>Chordata</taxon>
        <taxon>Craniata</taxon>
        <taxon>Vertebrata</taxon>
        <taxon>Euteleostomi</taxon>
        <taxon>Archelosauria</taxon>
        <taxon>Archosauria</taxon>
        <taxon>Crocodylia</taxon>
        <taxon>Alligatoridae</taxon>
        <taxon>Alligatorinae</taxon>
        <taxon>Alligator</taxon>
    </lineage>
</organism>
<dbReference type="Pfam" id="PF18750">
    <property type="entry name" value="SNAD4"/>
    <property type="match status" value="1"/>
</dbReference>
<keyword evidence="3" id="KW-0479">Metal-binding</keyword>
<dbReference type="GO" id="GO:0016554">
    <property type="term" value="P:cytidine to uridine editing"/>
    <property type="evidence" value="ECO:0007669"/>
    <property type="project" value="TreeGrafter"/>
</dbReference>
<dbReference type="PROSITE" id="PS00903">
    <property type="entry name" value="CYT_DCMP_DEAMINASES_1"/>
    <property type="match status" value="1"/>
</dbReference>
<dbReference type="InterPro" id="IPR050610">
    <property type="entry name" value="APOBEC_Cyt_Deaminase"/>
</dbReference>
<dbReference type="PANTHER" id="PTHR13857:SF26">
    <property type="entry name" value="C-U-EDITING ENZYME APOBEC-1"/>
    <property type="match status" value="1"/>
</dbReference>
<dbReference type="GO" id="GO:0003723">
    <property type="term" value="F:RNA binding"/>
    <property type="evidence" value="ECO:0007669"/>
    <property type="project" value="TreeGrafter"/>
</dbReference>
<dbReference type="OrthoDB" id="5956704at2759"/>
<dbReference type="GO" id="GO:0005634">
    <property type="term" value="C:nucleus"/>
    <property type="evidence" value="ECO:0007669"/>
    <property type="project" value="TreeGrafter"/>
</dbReference>
<dbReference type="InterPro" id="IPR002125">
    <property type="entry name" value="CMP_dCMP_dom"/>
</dbReference>
<evidence type="ECO:0000256" key="2">
    <source>
        <dbReference type="ARBA" id="ARBA00006576"/>
    </source>
</evidence>
<dbReference type="Proteomes" id="UP000189705">
    <property type="component" value="Unplaced"/>
</dbReference>
<comment type="similarity">
    <text evidence="2">Belongs to the cytidine and deoxycytidylate deaminase family.</text>
</comment>
<accession>A0A1U8DH96</accession>
<name>A0A1U8DH96_ALLSI</name>
<comment type="cofactor">
    <cofactor evidence="1">
        <name>Zn(2+)</name>
        <dbReference type="ChEBI" id="CHEBI:29105"/>
    </cofactor>
</comment>
<keyword evidence="4" id="KW-0378">Hydrolase</keyword>
<dbReference type="GeneID" id="102372754"/>
<evidence type="ECO:0000256" key="5">
    <source>
        <dbReference type="ARBA" id="ARBA00022833"/>
    </source>
</evidence>
<protein>
    <submittedName>
        <fullName evidence="8">C-&gt;U-editing enzyme APOBEC-1-like isoform X1</fullName>
    </submittedName>
</protein>
<dbReference type="AlphaFoldDB" id="A0A1U8DH96"/>
<gene>
    <name evidence="8" type="primary">LOC102372754</name>
</gene>
<dbReference type="SUPFAM" id="SSF53927">
    <property type="entry name" value="Cytidine deaminase-like"/>
    <property type="match status" value="1"/>
</dbReference>
<dbReference type="GO" id="GO:0005737">
    <property type="term" value="C:cytoplasm"/>
    <property type="evidence" value="ECO:0007669"/>
    <property type="project" value="TreeGrafter"/>
</dbReference>
<dbReference type="Gene3D" id="3.40.140.10">
    <property type="entry name" value="Cytidine Deaminase, domain 2"/>
    <property type="match status" value="1"/>
</dbReference>
<evidence type="ECO:0000256" key="4">
    <source>
        <dbReference type="ARBA" id="ARBA00022801"/>
    </source>
</evidence>
<dbReference type="PANTHER" id="PTHR13857">
    <property type="entry name" value="MRNA EDITING ENZYME"/>
    <property type="match status" value="1"/>
</dbReference>
<dbReference type="GO" id="GO:0004126">
    <property type="term" value="F:cytidine deaminase activity"/>
    <property type="evidence" value="ECO:0007669"/>
    <property type="project" value="TreeGrafter"/>
</dbReference>
<dbReference type="RefSeq" id="XP_014379676.1">
    <property type="nucleotide sequence ID" value="XM_014524190.2"/>
</dbReference>
<keyword evidence="5" id="KW-0862">Zinc</keyword>
<evidence type="ECO:0000313" key="7">
    <source>
        <dbReference type="Proteomes" id="UP000189705"/>
    </source>
</evidence>
<dbReference type="GO" id="GO:0008270">
    <property type="term" value="F:zinc ion binding"/>
    <property type="evidence" value="ECO:0007669"/>
    <property type="project" value="InterPro"/>
</dbReference>
<proteinExistence type="inferred from homology"/>
<evidence type="ECO:0000313" key="8">
    <source>
        <dbReference type="RefSeq" id="XP_014379676.1"/>
    </source>
</evidence>
<evidence type="ECO:0000256" key="3">
    <source>
        <dbReference type="ARBA" id="ARBA00022723"/>
    </source>
</evidence>
<evidence type="ECO:0000259" key="6">
    <source>
        <dbReference type="PROSITE" id="PS51747"/>
    </source>
</evidence>
<dbReference type="InParanoid" id="A0A1U8DH96"/>
<feature type="domain" description="CMP/dCMP-type deaminase" evidence="6">
    <location>
        <begin position="1"/>
        <end position="129"/>
    </location>
</feature>
<evidence type="ECO:0000256" key="1">
    <source>
        <dbReference type="ARBA" id="ARBA00001947"/>
    </source>
</evidence>
<keyword evidence="7" id="KW-1185">Reference proteome</keyword>
<dbReference type="InterPro" id="IPR016192">
    <property type="entry name" value="APOBEC/CMP_deaminase_Zn-bd"/>
</dbReference>
<dbReference type="PROSITE" id="PS51747">
    <property type="entry name" value="CYT_DCMP_DEAMINASES_2"/>
    <property type="match status" value="1"/>
</dbReference>
<reference evidence="8" key="1">
    <citation type="submission" date="2025-08" db="UniProtKB">
        <authorList>
            <consortium name="RefSeq"/>
        </authorList>
    </citation>
    <scope>IDENTIFICATION</scope>
</reference>